<dbReference type="Proteomes" id="UP000322915">
    <property type="component" value="Unassembled WGS sequence"/>
</dbReference>
<keyword evidence="2" id="KW-1185">Reference proteome</keyword>
<protein>
    <submittedName>
        <fullName evidence="1">Uncharacterized protein</fullName>
    </submittedName>
</protein>
<gene>
    <name evidence="1" type="ORF">EU509_06050</name>
</gene>
<name>A0ABQ6RK98_9GAMM</name>
<accession>A0ABQ6RK98</accession>
<comment type="caution">
    <text evidence="1">The sequence shown here is derived from an EMBL/GenBank/DDBJ whole genome shotgun (WGS) entry which is preliminary data.</text>
</comment>
<dbReference type="EMBL" id="SEUJ01000061">
    <property type="protein sequence ID" value="KAA1160325.1"/>
    <property type="molecule type" value="Genomic_DNA"/>
</dbReference>
<proteinExistence type="predicted"/>
<reference evidence="1 2" key="1">
    <citation type="submission" date="2019-01" db="EMBL/GenBank/DDBJ databases">
        <title>Genome sequences of marine Pseudoalteromonas species.</title>
        <authorList>
            <person name="Boraston A.B."/>
            <person name="Hehemann J.-H."/>
            <person name="Vickers C.J."/>
            <person name="Salama-Alber O."/>
            <person name="Abe K."/>
            <person name="Hettle A.J."/>
        </authorList>
    </citation>
    <scope>NUCLEOTIDE SEQUENCE [LARGE SCALE GENOMIC DNA]</scope>
    <source>
        <strain evidence="1 2">PS47</strain>
    </source>
</reference>
<evidence type="ECO:0000313" key="1">
    <source>
        <dbReference type="EMBL" id="KAA1160325.1"/>
    </source>
</evidence>
<evidence type="ECO:0000313" key="2">
    <source>
        <dbReference type="Proteomes" id="UP000322915"/>
    </source>
</evidence>
<dbReference type="RefSeq" id="WP_149605279.1">
    <property type="nucleotide sequence ID" value="NZ_SEUJ01000061.1"/>
</dbReference>
<sequence length="78" mass="8843">MDGYTDKDRNKFVEEALINGRHAEIIKIKLANELQTVKYLRDLADKIENGACHIDESSVSINKLSKQHSLEVIMTDAN</sequence>
<organism evidence="1 2">
    <name type="scientific">Pseudoalteromonas fuliginea</name>
    <dbReference type="NCBI Taxonomy" id="1872678"/>
    <lineage>
        <taxon>Bacteria</taxon>
        <taxon>Pseudomonadati</taxon>
        <taxon>Pseudomonadota</taxon>
        <taxon>Gammaproteobacteria</taxon>
        <taxon>Alteromonadales</taxon>
        <taxon>Pseudoalteromonadaceae</taxon>
        <taxon>Pseudoalteromonas</taxon>
    </lineage>
</organism>